<keyword evidence="4 6" id="KW-0863">Zinc-finger</keyword>
<evidence type="ECO:0000256" key="3">
    <source>
        <dbReference type="ARBA" id="ARBA00022737"/>
    </source>
</evidence>
<sequence>MTNPEMNGKDAILELIKCPICLEIYTDPRMLPCQHSFCRCCLERLAENDGRWGRCPQCRQLFRIPFNGVASFDVNRTIAQLLETIPKQTNERPALRAKCACCRREETITTCEHCKEALCKQCRTNHFEQVKTDLGKQIFKIESESDKFLIKEVESVSKHETNLAKCKEIRMLIQKKVGDIIQRLKDEETKLLDEVEDFERAEANFLTDKANRLKELENMSKFGSMSTKLMIGKEETDEEIMNMAESCEKYLTILADINKDISNRYTTRRISFFNRDIPENLYSLGYVETITQQDGVPFLTDEDMGEEKYETLEQQLKQVPRRNQSILRKNKYVPSSLQIKLHHKSRSKSIIEPRKFFQPYKIIGSEGEEDGEFKHPLGVAVSPIDGHIYVADSWNNRIQVFDENGLFLKSIEKIGSIEFHYPYSIHIDKKGRIYVSDQSLVRIKVFDNQFNLLRVIGRYGREVGCYSGLCDISTDKENNIYVCDSGNHRILKFSENGEFLLQWGSNGSTEGLFKCPACVTVHDERVIVSDWGNHRVQLFTLDGKFLNHIGKQGTGPGEFKRPLGVAVDEKGNLVIVDEGNNRLQIFRADFTYHSKISGLKCDFHRPWDVAITKQGGIVVSEYYGHRLQIF</sequence>
<evidence type="ECO:0000256" key="5">
    <source>
        <dbReference type="ARBA" id="ARBA00022833"/>
    </source>
</evidence>
<evidence type="ECO:0000256" key="2">
    <source>
        <dbReference type="ARBA" id="ARBA00022723"/>
    </source>
</evidence>
<feature type="domain" description="RING-type" evidence="8">
    <location>
        <begin position="18"/>
        <end position="59"/>
    </location>
</feature>
<feature type="repeat" description="NHL" evidence="7">
    <location>
        <begin position="602"/>
        <end position="630"/>
    </location>
</feature>
<dbReference type="InterPro" id="IPR001841">
    <property type="entry name" value="Znf_RING"/>
</dbReference>
<reference evidence="10" key="1">
    <citation type="submission" date="2021-02" db="EMBL/GenBank/DDBJ databases">
        <authorList>
            <person name="Nowell W R."/>
        </authorList>
    </citation>
    <scope>NUCLEOTIDE SEQUENCE</scope>
    <source>
        <strain evidence="10">Ploen Becks lab</strain>
    </source>
</reference>
<gene>
    <name evidence="10" type="ORF">OXX778_LOCUS4649</name>
</gene>
<dbReference type="SMART" id="SM00184">
    <property type="entry name" value="RING"/>
    <property type="match status" value="1"/>
</dbReference>
<dbReference type="Pfam" id="PF17170">
    <property type="entry name" value="DUF5128"/>
    <property type="match status" value="2"/>
</dbReference>
<dbReference type="PANTHER" id="PTHR24104:SF25">
    <property type="entry name" value="PROTEIN LIN-41"/>
    <property type="match status" value="1"/>
</dbReference>
<dbReference type="Pfam" id="PF13445">
    <property type="entry name" value="zf-RING_UBOX"/>
    <property type="match status" value="1"/>
</dbReference>
<evidence type="ECO:0000256" key="4">
    <source>
        <dbReference type="ARBA" id="ARBA00022771"/>
    </source>
</evidence>
<dbReference type="InterPro" id="IPR000315">
    <property type="entry name" value="Znf_B-box"/>
</dbReference>
<dbReference type="GO" id="GO:0043161">
    <property type="term" value="P:proteasome-mediated ubiquitin-dependent protein catabolic process"/>
    <property type="evidence" value="ECO:0007669"/>
    <property type="project" value="TreeGrafter"/>
</dbReference>
<dbReference type="PANTHER" id="PTHR24104">
    <property type="entry name" value="E3 UBIQUITIN-PROTEIN LIGASE NHLRC1-RELATED"/>
    <property type="match status" value="1"/>
</dbReference>
<dbReference type="GO" id="GO:0008270">
    <property type="term" value="F:zinc ion binding"/>
    <property type="evidence" value="ECO:0007669"/>
    <property type="project" value="UniProtKB-KW"/>
</dbReference>
<organism evidence="10 11">
    <name type="scientific">Brachionus calyciflorus</name>
    <dbReference type="NCBI Taxonomy" id="104777"/>
    <lineage>
        <taxon>Eukaryota</taxon>
        <taxon>Metazoa</taxon>
        <taxon>Spiralia</taxon>
        <taxon>Gnathifera</taxon>
        <taxon>Rotifera</taxon>
        <taxon>Eurotatoria</taxon>
        <taxon>Monogononta</taxon>
        <taxon>Pseudotrocha</taxon>
        <taxon>Ploima</taxon>
        <taxon>Brachionidae</taxon>
        <taxon>Brachionus</taxon>
    </lineage>
</organism>
<evidence type="ECO:0000313" key="11">
    <source>
        <dbReference type="Proteomes" id="UP000663879"/>
    </source>
</evidence>
<feature type="domain" description="B box-type" evidence="9">
    <location>
        <begin position="99"/>
        <end position="141"/>
    </location>
</feature>
<feature type="repeat" description="NHL" evidence="7">
    <location>
        <begin position="361"/>
        <end position="404"/>
    </location>
</feature>
<dbReference type="PROSITE" id="PS50119">
    <property type="entry name" value="ZF_BBOX"/>
    <property type="match status" value="1"/>
</dbReference>
<evidence type="ECO:0000313" key="10">
    <source>
        <dbReference type="EMBL" id="CAF0765179.1"/>
    </source>
</evidence>
<protein>
    <submittedName>
        <fullName evidence="10">Uncharacterized protein</fullName>
    </submittedName>
</protein>
<evidence type="ECO:0000259" key="8">
    <source>
        <dbReference type="PROSITE" id="PS50089"/>
    </source>
</evidence>
<dbReference type="InterPro" id="IPR013083">
    <property type="entry name" value="Znf_RING/FYVE/PHD"/>
</dbReference>
<comment type="caution">
    <text evidence="10">The sequence shown here is derived from an EMBL/GenBank/DDBJ whole genome shotgun (WGS) entry which is preliminary data.</text>
</comment>
<dbReference type="Pfam" id="PF01436">
    <property type="entry name" value="NHL"/>
    <property type="match status" value="2"/>
</dbReference>
<dbReference type="InterPro" id="IPR050952">
    <property type="entry name" value="TRIM-NHL_E3_ligases"/>
</dbReference>
<dbReference type="InterPro" id="IPR017907">
    <property type="entry name" value="Znf_RING_CS"/>
</dbReference>
<keyword evidence="3" id="KW-0677">Repeat</keyword>
<dbReference type="GO" id="GO:0061630">
    <property type="term" value="F:ubiquitin protein ligase activity"/>
    <property type="evidence" value="ECO:0007669"/>
    <property type="project" value="TreeGrafter"/>
</dbReference>
<name>A0A813QBA9_9BILA</name>
<dbReference type="Proteomes" id="UP000663879">
    <property type="component" value="Unassembled WGS sequence"/>
</dbReference>
<keyword evidence="11" id="KW-1185">Reference proteome</keyword>
<dbReference type="OrthoDB" id="111250at2759"/>
<evidence type="ECO:0000256" key="7">
    <source>
        <dbReference type="PROSITE-ProRule" id="PRU00504"/>
    </source>
</evidence>
<dbReference type="InterPro" id="IPR027370">
    <property type="entry name" value="Znf-RING_euk"/>
</dbReference>
<dbReference type="Gene3D" id="2.120.10.30">
    <property type="entry name" value="TolB, C-terminal domain"/>
    <property type="match status" value="2"/>
</dbReference>
<dbReference type="PROSITE" id="PS50089">
    <property type="entry name" value="ZF_RING_2"/>
    <property type="match status" value="1"/>
</dbReference>
<dbReference type="InterPro" id="IPR011042">
    <property type="entry name" value="6-blade_b-propeller_TolB-like"/>
</dbReference>
<keyword evidence="2" id="KW-0479">Metal-binding</keyword>
<dbReference type="InterPro" id="IPR001258">
    <property type="entry name" value="NHL_repeat"/>
</dbReference>
<proteinExistence type="predicted"/>
<feature type="repeat" description="NHL" evidence="7">
    <location>
        <begin position="518"/>
        <end position="542"/>
    </location>
</feature>
<keyword evidence="5" id="KW-0862">Zinc</keyword>
<accession>A0A813QBA9</accession>
<dbReference type="CDD" id="cd05819">
    <property type="entry name" value="NHL"/>
    <property type="match status" value="1"/>
</dbReference>
<dbReference type="AlphaFoldDB" id="A0A813QBA9"/>
<dbReference type="Gene3D" id="3.30.40.10">
    <property type="entry name" value="Zinc/RING finger domain, C3HC4 (zinc finger)"/>
    <property type="match status" value="1"/>
</dbReference>
<feature type="repeat" description="NHL" evidence="7">
    <location>
        <begin position="553"/>
        <end position="589"/>
    </location>
</feature>
<dbReference type="EMBL" id="CAJNOC010000468">
    <property type="protein sequence ID" value="CAF0765179.1"/>
    <property type="molecule type" value="Genomic_DNA"/>
</dbReference>
<dbReference type="GO" id="GO:0000209">
    <property type="term" value="P:protein polyubiquitination"/>
    <property type="evidence" value="ECO:0007669"/>
    <property type="project" value="TreeGrafter"/>
</dbReference>
<feature type="repeat" description="NHL" evidence="7">
    <location>
        <begin position="471"/>
        <end position="496"/>
    </location>
</feature>
<dbReference type="SUPFAM" id="SSF57850">
    <property type="entry name" value="RING/U-box"/>
    <property type="match status" value="1"/>
</dbReference>
<evidence type="ECO:0000256" key="1">
    <source>
        <dbReference type="ARBA" id="ARBA00022553"/>
    </source>
</evidence>
<dbReference type="PROSITE" id="PS00518">
    <property type="entry name" value="ZF_RING_1"/>
    <property type="match status" value="1"/>
</dbReference>
<dbReference type="PROSITE" id="PS51125">
    <property type="entry name" value="NHL"/>
    <property type="match status" value="5"/>
</dbReference>
<dbReference type="SUPFAM" id="SSF101898">
    <property type="entry name" value="NHL repeat"/>
    <property type="match status" value="1"/>
</dbReference>
<keyword evidence="1" id="KW-0597">Phosphoprotein</keyword>
<evidence type="ECO:0000259" key="9">
    <source>
        <dbReference type="PROSITE" id="PS50119"/>
    </source>
</evidence>
<evidence type="ECO:0000256" key="6">
    <source>
        <dbReference type="PROSITE-ProRule" id="PRU00024"/>
    </source>
</evidence>